<dbReference type="InterPro" id="IPR000383">
    <property type="entry name" value="Xaa-Pro-like_dom"/>
</dbReference>
<dbReference type="GO" id="GO:0016787">
    <property type="term" value="F:hydrolase activity"/>
    <property type="evidence" value="ECO:0007669"/>
    <property type="project" value="InterPro"/>
</dbReference>
<proteinExistence type="predicted"/>
<dbReference type="SUPFAM" id="SSF53474">
    <property type="entry name" value="alpha/beta-Hydrolases"/>
    <property type="match status" value="1"/>
</dbReference>
<dbReference type="NCBIfam" id="TIGR00976">
    <property type="entry name" value="CocE_NonD"/>
    <property type="match status" value="1"/>
</dbReference>
<reference evidence="2" key="1">
    <citation type="submission" date="2018-05" db="EMBL/GenBank/DDBJ databases">
        <authorList>
            <person name="Lanie J.A."/>
            <person name="Ng W.-L."/>
            <person name="Kazmierczak K.M."/>
            <person name="Andrzejewski T.M."/>
            <person name="Davidsen T.M."/>
            <person name="Wayne K.J."/>
            <person name="Tettelin H."/>
            <person name="Glass J.I."/>
            <person name="Rusch D."/>
            <person name="Podicherti R."/>
            <person name="Tsui H.-C.T."/>
            <person name="Winkler M.E."/>
        </authorList>
    </citation>
    <scope>NUCLEOTIDE SEQUENCE</scope>
</reference>
<protein>
    <recommendedName>
        <fullName evidence="1">Xaa-Pro dipeptidyl-peptidase-like domain-containing protein</fullName>
    </recommendedName>
</protein>
<gene>
    <name evidence="2" type="ORF">METZ01_LOCUS407896</name>
</gene>
<dbReference type="InterPro" id="IPR005674">
    <property type="entry name" value="CocE/Ser_esterase"/>
</dbReference>
<name>A0A382W8A3_9ZZZZ</name>
<evidence type="ECO:0000259" key="1">
    <source>
        <dbReference type="Pfam" id="PF02129"/>
    </source>
</evidence>
<organism evidence="2">
    <name type="scientific">marine metagenome</name>
    <dbReference type="NCBI Taxonomy" id="408172"/>
    <lineage>
        <taxon>unclassified sequences</taxon>
        <taxon>metagenomes</taxon>
        <taxon>ecological metagenomes</taxon>
    </lineage>
</organism>
<dbReference type="AlphaFoldDB" id="A0A382W8A3"/>
<feature type="domain" description="Xaa-Pro dipeptidyl-peptidase-like" evidence="1">
    <location>
        <begin position="2"/>
        <end position="269"/>
    </location>
</feature>
<dbReference type="Gene3D" id="3.40.50.1820">
    <property type="entry name" value="alpha/beta hydrolase"/>
    <property type="match status" value="1"/>
</dbReference>
<feature type="non-terminal residue" evidence="2">
    <location>
        <position position="279"/>
    </location>
</feature>
<feature type="non-terminal residue" evidence="2">
    <location>
        <position position="1"/>
    </location>
</feature>
<dbReference type="InterPro" id="IPR029058">
    <property type="entry name" value="AB_hydrolase_fold"/>
</dbReference>
<dbReference type="Pfam" id="PF02129">
    <property type="entry name" value="Peptidase_S15"/>
    <property type="match status" value="1"/>
</dbReference>
<dbReference type="EMBL" id="UINC01157836">
    <property type="protein sequence ID" value="SVD55042.1"/>
    <property type="molecule type" value="Genomic_DNA"/>
</dbReference>
<evidence type="ECO:0000313" key="2">
    <source>
        <dbReference type="EMBL" id="SVD55042.1"/>
    </source>
</evidence>
<sequence>RDGVKLSTDLYFPAEAKGQLPAVLLRTVYGKNKTFGWSGVYQLLVEQGYVVVIQDVRGRYESEGSYVVAEHRREDSYDTVDWLISQGWSNQKVGSAGCSYLGETQVILAAAKHPNHVAAVPMSAASGFYMPGRAWQSFSGGVFELAQTAGWFAASGSQLFYGPPAHIDRGQWFKTPQSRLFKMAPEVDFAAYLELLSSLPTHSLLERAQLPPSEYKSWITSAPDGKFFRNKDLAKRSDTFNVPSLFMDSWYDYGPAETIEMFKTFQRNAQSEQARNNQF</sequence>
<accession>A0A382W8A3</accession>